<evidence type="ECO:0008006" key="3">
    <source>
        <dbReference type="Google" id="ProtNLM"/>
    </source>
</evidence>
<protein>
    <recommendedName>
        <fullName evidence="3">DUF2281 domain-containing protein</fullName>
    </recommendedName>
</protein>
<name>A0A1Y1Q911_9GAMM</name>
<organism evidence="1 2">
    <name type="scientific">Thiothrix lacustris</name>
    <dbReference type="NCBI Taxonomy" id="525917"/>
    <lineage>
        <taxon>Bacteria</taxon>
        <taxon>Pseudomonadati</taxon>
        <taxon>Pseudomonadota</taxon>
        <taxon>Gammaproteobacteria</taxon>
        <taxon>Thiotrichales</taxon>
        <taxon>Thiotrichaceae</taxon>
        <taxon>Thiothrix</taxon>
    </lineage>
</organism>
<dbReference type="AlphaFoldDB" id="A0A1Y1Q911"/>
<evidence type="ECO:0000313" key="2">
    <source>
        <dbReference type="Proteomes" id="UP000192491"/>
    </source>
</evidence>
<reference evidence="1 2" key="1">
    <citation type="submission" date="2017-01" db="EMBL/GenBank/DDBJ databases">
        <title>Novel large sulfur bacteria in the metagenomes of groundwater-fed chemosynthetic microbial mats in the Lake Huron basin.</title>
        <authorList>
            <person name="Sharrar A.M."/>
            <person name="Flood B.E."/>
            <person name="Bailey J.V."/>
            <person name="Jones D.S."/>
            <person name="Biddanda B."/>
            <person name="Ruberg S.A."/>
            <person name="Marcus D.N."/>
            <person name="Dick G.J."/>
        </authorList>
    </citation>
    <scope>NUCLEOTIDE SEQUENCE [LARGE SCALE GENOMIC DNA]</scope>
    <source>
        <strain evidence="1">A8</strain>
    </source>
</reference>
<evidence type="ECO:0000313" key="1">
    <source>
        <dbReference type="EMBL" id="OQW99875.1"/>
    </source>
</evidence>
<gene>
    <name evidence="1" type="ORF">BWK73_49660</name>
</gene>
<accession>A0A1Y1Q911</accession>
<sequence length="66" mass="7523">MATTTAELIYEQVKAFPEPVAREVLDFVAFLRGRLESRQHTDLMQAQEATLNAIWDNADDEVWDGV</sequence>
<comment type="caution">
    <text evidence="1">The sequence shown here is derived from an EMBL/GenBank/DDBJ whole genome shotgun (WGS) entry which is preliminary data.</text>
</comment>
<dbReference type="Proteomes" id="UP000192491">
    <property type="component" value="Unassembled WGS sequence"/>
</dbReference>
<dbReference type="EMBL" id="MTEJ01000679">
    <property type="protein sequence ID" value="OQW99875.1"/>
    <property type="molecule type" value="Genomic_DNA"/>
</dbReference>
<proteinExistence type="predicted"/>